<dbReference type="PANTHER" id="PTHR43215">
    <property type="entry name" value="RADIAL SPOKE HEAD 1 HOMOLOG"/>
    <property type="match status" value="1"/>
</dbReference>
<accession>A0A0B5JD10</accession>
<organism evidence="2 3">
    <name type="scientific">Pandoravirus inopinatum</name>
    <dbReference type="NCBI Taxonomy" id="1605721"/>
    <lineage>
        <taxon>Viruses</taxon>
        <taxon>Pandoravirus</taxon>
    </lineage>
</organism>
<keyword evidence="1" id="KW-0677">Repeat</keyword>
<name>A0A0B5JD10_9VIRU</name>
<dbReference type="Pfam" id="PF02493">
    <property type="entry name" value="MORN"/>
    <property type="match status" value="7"/>
</dbReference>
<dbReference type="EMBL" id="KP136319">
    <property type="protein sequence ID" value="AJF97572.1"/>
    <property type="molecule type" value="Genomic_DNA"/>
</dbReference>
<reference evidence="2 3" key="1">
    <citation type="journal article" date="2015" name="Parasitol. Res.">
        <title>Viruses in close associations with free-living amoebae.</title>
        <authorList>
            <person name="Scheid P."/>
        </authorList>
    </citation>
    <scope>NUCLEOTIDE SEQUENCE [LARGE SCALE GENOMIC DNA]</scope>
    <source>
        <strain evidence="2">KlaHel</strain>
    </source>
</reference>
<dbReference type="RefSeq" id="YP_009119807.1">
    <property type="nucleotide sequence ID" value="NC_026440.1"/>
</dbReference>
<evidence type="ECO:0000313" key="3">
    <source>
        <dbReference type="Proteomes" id="UP000202511"/>
    </source>
</evidence>
<dbReference type="PANTHER" id="PTHR43215:SF14">
    <property type="entry name" value="RADIAL SPOKE HEAD 1 HOMOLOG"/>
    <property type="match status" value="1"/>
</dbReference>
<dbReference type="SUPFAM" id="SSF82185">
    <property type="entry name" value="Histone H3 K4-specific methyltransferase SET7/9 N-terminal domain"/>
    <property type="match status" value="2"/>
</dbReference>
<dbReference type="SMART" id="SM00698">
    <property type="entry name" value="MORN"/>
    <property type="match status" value="7"/>
</dbReference>
<dbReference type="GeneID" id="23462489"/>
<proteinExistence type="predicted"/>
<protein>
    <submittedName>
        <fullName evidence="2">Morn repeat protein</fullName>
    </submittedName>
</protein>
<dbReference type="Gene3D" id="2.20.110.10">
    <property type="entry name" value="Histone H3 K4-specific methyltransferase SET7/9 N-terminal domain"/>
    <property type="match status" value="3"/>
</dbReference>
<evidence type="ECO:0000313" key="2">
    <source>
        <dbReference type="EMBL" id="AJF97572.1"/>
    </source>
</evidence>
<sequence>MHALASDDCLWRSVFARLAQRPPVHLRFRDFDKNWRWLCSAHRFLTSSSPAGGTAVATIIEPLGSGGGIVYSGDIHGPLMVWHGYGRAQWARSYDDLATILARSPHVGERPEEALPYTIRCGTCVGQRRAIAITLDCKVPPHPVARTAAHSKGLAPSLINVYEGKWVHGARQGRGLCTWTCGTSYDGHFDRNLPHGQGECTWPDGTRYRGAWVAGEMDGHGVMTTVDGARYKGDWYRGKRHGRGVYSWPNSSSYSGDWTDNQKHGHGTMIYSDGGMHVGFWVNNCANGHGTRSRPDGRCYRGEWAKGRPEGPGTATHINGNEYSGVWHQGRLCSRCDEDIYCQFIIDKYNGRLHLGCRVGIEWDNLVPD</sequence>
<dbReference type="Proteomes" id="UP000202511">
    <property type="component" value="Segment"/>
</dbReference>
<evidence type="ECO:0000256" key="1">
    <source>
        <dbReference type="ARBA" id="ARBA00022737"/>
    </source>
</evidence>
<dbReference type="KEGG" id="vg:23462489"/>
<dbReference type="InterPro" id="IPR003409">
    <property type="entry name" value="MORN"/>
</dbReference>